<proteinExistence type="predicted"/>
<keyword evidence="3" id="KW-1185">Reference proteome</keyword>
<feature type="compositionally biased region" description="Basic and acidic residues" evidence="1">
    <location>
        <begin position="346"/>
        <end position="355"/>
    </location>
</feature>
<organism evidence="2 3">
    <name type="scientific">Smittium culicis</name>
    <dbReference type="NCBI Taxonomy" id="133412"/>
    <lineage>
        <taxon>Eukaryota</taxon>
        <taxon>Fungi</taxon>
        <taxon>Fungi incertae sedis</taxon>
        <taxon>Zoopagomycota</taxon>
        <taxon>Kickxellomycotina</taxon>
        <taxon>Harpellomycetes</taxon>
        <taxon>Harpellales</taxon>
        <taxon>Legeriomycetaceae</taxon>
        <taxon>Smittium</taxon>
    </lineage>
</organism>
<name>A0A1R1Y0A8_9FUNG</name>
<gene>
    <name evidence="2" type="ORF">AYI70_g4199</name>
</gene>
<dbReference type="EMBL" id="LSSN01001277">
    <property type="protein sequence ID" value="OMJ20295.1"/>
    <property type="molecule type" value="Genomic_DNA"/>
</dbReference>
<reference evidence="2 3" key="1">
    <citation type="submission" date="2017-01" db="EMBL/GenBank/DDBJ databases">
        <authorList>
            <person name="Mah S.A."/>
            <person name="Swanson W.J."/>
            <person name="Moy G.W."/>
            <person name="Vacquier V.D."/>
        </authorList>
    </citation>
    <scope>NUCLEOTIDE SEQUENCE [LARGE SCALE GENOMIC DNA]</scope>
    <source>
        <strain evidence="2 3">GSMNP</strain>
    </source>
</reference>
<evidence type="ECO:0000313" key="3">
    <source>
        <dbReference type="Proteomes" id="UP000187283"/>
    </source>
</evidence>
<comment type="caution">
    <text evidence="2">The sequence shown here is derived from an EMBL/GenBank/DDBJ whole genome shotgun (WGS) entry which is preliminary data.</text>
</comment>
<sequence>MNLLNDGMRTPHTVMCKGGGKKVIGCYTSSIKGSISDIMNVLISETKEKIVGFDYKKLTKNLIISFPTEDDCKEFYLNNILVNNEKIVFYKTDDSESNILNISIREGKNINIMDILKGVEEKLSKLGCIHDIVAFNIVGSECYSTRNINILFTPDEGKTNQIPIKLIINTKSIDLIISKLNDYNPNLRKEFKFTRTDPTNPGAADIKKRKISFPKTKEVNFGKNPVPIVNKVLGKENANNNNAELKNNKTETNNYSKLSNNSAVVNYINLKIIVPPADLAALNDLTEDSAKNDIMHKNIPNPHKHSIESPEISEKVDKGYPKLNDNLKKHNNTINSKSNSMENEMEENRDRKDEENVSISSKNHGMDIDFNDDISISQKETIEIDESTLPVDNESKEVIH</sequence>
<dbReference type="AlphaFoldDB" id="A0A1R1Y0A8"/>
<evidence type="ECO:0000313" key="2">
    <source>
        <dbReference type="EMBL" id="OMJ20295.1"/>
    </source>
</evidence>
<protein>
    <submittedName>
        <fullName evidence="2">Uncharacterized protein</fullName>
    </submittedName>
</protein>
<feature type="region of interest" description="Disordered" evidence="1">
    <location>
        <begin position="324"/>
        <end position="370"/>
    </location>
</feature>
<accession>A0A1R1Y0A8</accession>
<dbReference type="Proteomes" id="UP000187283">
    <property type="component" value="Unassembled WGS sequence"/>
</dbReference>
<evidence type="ECO:0000256" key="1">
    <source>
        <dbReference type="SAM" id="MobiDB-lite"/>
    </source>
</evidence>